<reference evidence="2" key="2">
    <citation type="submission" date="2014-07" db="EMBL/GenBank/DDBJ databases">
        <authorList>
            <person name="Hull J."/>
        </authorList>
    </citation>
    <scope>NUCLEOTIDE SEQUENCE</scope>
</reference>
<accession>A0A0A9YDH8</accession>
<keyword evidence="2" id="KW-0067">ATP-binding</keyword>
<dbReference type="GO" id="GO:0005524">
    <property type="term" value="F:ATP binding"/>
    <property type="evidence" value="ECO:0007669"/>
    <property type="project" value="UniProtKB-KW"/>
</dbReference>
<evidence type="ECO:0000313" key="2">
    <source>
        <dbReference type="EMBL" id="JAG29153.1"/>
    </source>
</evidence>
<sequence>MDTRSTVRSRLCEGEGEDNEREDVVQEFQQDVAPQHEPSQGEDHPPEAGSLGNLVEYWDGEREACLGEFRRMGEQQSRNLDNLLPTHLGSFNSTIQRLVETQTAILLQMTHTTGLQVEAGSVQTSQPNPETLHATCQASHGSAQKKTEFKPMPFNGSEDWESYKLQFSAIADKNGWDESTKTVALMAALYGPAREVIAQVGSSASFDALVTALEARFGFQHQEQRFMTLLMTRVQEGKEDLSTFHHSLRTLARRALPEISPGTESMLVHLFIRGLKDQALRGKVLTIGPKSMNEAIAVALRMETVQQVRPQAVRQLAEVQEEDKVSRAVPPSDPDKSQTVDDVSRVQVSGKSRFFRSSPTARWKGQSRYPRFMRTSPPVCWRCGLEDTWPGYVHILLEMRQFHLYIINGNHN</sequence>
<proteinExistence type="predicted"/>
<organism evidence="2">
    <name type="scientific">Lygus hesperus</name>
    <name type="common">Western plant bug</name>
    <dbReference type="NCBI Taxonomy" id="30085"/>
    <lineage>
        <taxon>Eukaryota</taxon>
        <taxon>Metazoa</taxon>
        <taxon>Ecdysozoa</taxon>
        <taxon>Arthropoda</taxon>
        <taxon>Hexapoda</taxon>
        <taxon>Insecta</taxon>
        <taxon>Pterygota</taxon>
        <taxon>Neoptera</taxon>
        <taxon>Paraneoptera</taxon>
        <taxon>Hemiptera</taxon>
        <taxon>Heteroptera</taxon>
        <taxon>Panheteroptera</taxon>
        <taxon>Cimicomorpha</taxon>
        <taxon>Miridae</taxon>
        <taxon>Mirini</taxon>
        <taxon>Lygus</taxon>
    </lineage>
</organism>
<protein>
    <submittedName>
        <fullName evidence="2">Putative ribose/galactose/methyl galactoside import ATP-binding protein</fullName>
    </submittedName>
</protein>
<feature type="compositionally biased region" description="Basic and acidic residues" evidence="1">
    <location>
        <begin position="333"/>
        <end position="343"/>
    </location>
</feature>
<dbReference type="EMBL" id="GBHO01014451">
    <property type="protein sequence ID" value="JAG29153.1"/>
    <property type="molecule type" value="Transcribed_RNA"/>
</dbReference>
<keyword evidence="2" id="KW-0547">Nucleotide-binding</keyword>
<name>A0A0A9YDH8_LYGHE</name>
<evidence type="ECO:0000256" key="1">
    <source>
        <dbReference type="SAM" id="MobiDB-lite"/>
    </source>
</evidence>
<dbReference type="PANTHER" id="PTHR45823">
    <property type="entry name" value="T-SNARE COILED-COIL HOMOLOGY DOMAIN-CONTAINING PROTEIN"/>
    <property type="match status" value="1"/>
</dbReference>
<gene>
    <name evidence="2" type="ORF">CM83_84860</name>
</gene>
<feature type="region of interest" description="Disordered" evidence="1">
    <location>
        <begin position="319"/>
        <end position="343"/>
    </location>
</feature>
<feature type="compositionally biased region" description="Basic and acidic residues" evidence="1">
    <location>
        <begin position="1"/>
        <end position="13"/>
    </location>
</feature>
<dbReference type="PANTHER" id="PTHR45823:SF1">
    <property type="entry name" value="T-SNARE COILED-COIL HOMOLOGY DOMAIN-CONTAINING PROTEIN"/>
    <property type="match status" value="1"/>
</dbReference>
<reference evidence="2" key="1">
    <citation type="journal article" date="2014" name="PLoS ONE">
        <title>Transcriptome-Based Identification of ABC Transporters in the Western Tarnished Plant Bug Lygus hesperus.</title>
        <authorList>
            <person name="Hull J.J."/>
            <person name="Chaney K."/>
            <person name="Geib S.M."/>
            <person name="Fabrick J.A."/>
            <person name="Brent C.S."/>
            <person name="Walsh D."/>
            <person name="Lavine L.C."/>
        </authorList>
    </citation>
    <scope>NUCLEOTIDE SEQUENCE</scope>
</reference>
<dbReference type="AlphaFoldDB" id="A0A0A9YDH8"/>
<feature type="region of interest" description="Disordered" evidence="1">
    <location>
        <begin position="1"/>
        <end position="52"/>
    </location>
</feature>